<dbReference type="GO" id="GO:0008745">
    <property type="term" value="F:N-acetylmuramoyl-L-alanine amidase activity"/>
    <property type="evidence" value="ECO:0007669"/>
    <property type="project" value="InterPro"/>
</dbReference>
<dbReference type="GO" id="GO:0009253">
    <property type="term" value="P:peptidoglycan catabolic process"/>
    <property type="evidence" value="ECO:0007669"/>
    <property type="project" value="InterPro"/>
</dbReference>
<organism evidence="3 4">
    <name type="scientific">Serpentinicella alkaliphila</name>
    <dbReference type="NCBI Taxonomy" id="1734049"/>
    <lineage>
        <taxon>Bacteria</taxon>
        <taxon>Bacillati</taxon>
        <taxon>Bacillota</taxon>
        <taxon>Clostridia</taxon>
        <taxon>Peptostreptococcales</taxon>
        <taxon>Natronincolaceae</taxon>
        <taxon>Serpentinicella</taxon>
    </lineage>
</organism>
<dbReference type="CDD" id="cd02696">
    <property type="entry name" value="MurNAc-LAA"/>
    <property type="match status" value="1"/>
</dbReference>
<dbReference type="Pfam" id="PF01520">
    <property type="entry name" value="Amidase_3"/>
    <property type="match status" value="1"/>
</dbReference>
<dbReference type="InterPro" id="IPR002508">
    <property type="entry name" value="MurNAc-LAA_cat"/>
</dbReference>
<keyword evidence="4" id="KW-1185">Reference proteome</keyword>
<evidence type="ECO:0000259" key="2">
    <source>
        <dbReference type="SMART" id="SM00646"/>
    </source>
</evidence>
<dbReference type="GO" id="GO:0030288">
    <property type="term" value="C:outer membrane-bounded periplasmic space"/>
    <property type="evidence" value="ECO:0007669"/>
    <property type="project" value="TreeGrafter"/>
</dbReference>
<accession>A0A4R2SXB8</accession>
<dbReference type="RefSeq" id="WP_207667953.1">
    <property type="nucleotide sequence ID" value="NZ_CP058648.1"/>
</dbReference>
<proteinExistence type="predicted"/>
<dbReference type="InterPro" id="IPR050695">
    <property type="entry name" value="N-acetylmuramoyl_amidase_3"/>
</dbReference>
<keyword evidence="1" id="KW-0378">Hydrolase</keyword>
<dbReference type="SMART" id="SM00646">
    <property type="entry name" value="Ami_3"/>
    <property type="match status" value="1"/>
</dbReference>
<feature type="domain" description="MurNAc-LAA" evidence="2">
    <location>
        <begin position="61"/>
        <end position="180"/>
    </location>
</feature>
<dbReference type="SUPFAM" id="SSF53187">
    <property type="entry name" value="Zn-dependent exopeptidases"/>
    <property type="match status" value="1"/>
</dbReference>
<dbReference type="AlphaFoldDB" id="A0A4R2SXB8"/>
<dbReference type="Gene3D" id="3.40.630.40">
    <property type="entry name" value="Zn-dependent exopeptidases"/>
    <property type="match status" value="1"/>
</dbReference>
<dbReference type="EMBL" id="SLYC01000085">
    <property type="protein sequence ID" value="TCP93286.1"/>
    <property type="molecule type" value="Genomic_DNA"/>
</dbReference>
<evidence type="ECO:0000313" key="3">
    <source>
        <dbReference type="EMBL" id="TCP93286.1"/>
    </source>
</evidence>
<evidence type="ECO:0000256" key="1">
    <source>
        <dbReference type="ARBA" id="ARBA00022801"/>
    </source>
</evidence>
<dbReference type="Proteomes" id="UP000295504">
    <property type="component" value="Unassembled WGS sequence"/>
</dbReference>
<reference evidence="3 4" key="1">
    <citation type="submission" date="2019-03" db="EMBL/GenBank/DDBJ databases">
        <title>Genomic Encyclopedia of Type Strains, Phase IV (KMG-IV): sequencing the most valuable type-strain genomes for metagenomic binning, comparative biology and taxonomic classification.</title>
        <authorList>
            <person name="Goeker M."/>
        </authorList>
    </citation>
    <scope>NUCLEOTIDE SEQUENCE [LARGE SCALE GENOMIC DNA]</scope>
    <source>
        <strain evidence="3 4">DSM 100013</strain>
    </source>
</reference>
<dbReference type="PANTHER" id="PTHR30404:SF0">
    <property type="entry name" value="N-ACETYLMURAMOYL-L-ALANINE AMIDASE AMIC"/>
    <property type="match status" value="1"/>
</dbReference>
<gene>
    <name evidence="3" type="ORF">EDD79_10857</name>
</gene>
<dbReference type="PANTHER" id="PTHR30404">
    <property type="entry name" value="N-ACETYLMURAMOYL-L-ALANINE AMIDASE"/>
    <property type="match status" value="1"/>
</dbReference>
<sequence length="412" mass="45688">MKVIIDSGHGGSDPGAVAFGVKEKDLNIIFTNLLASQLQQLNFEVDKSLINDKNYTPNELTDLIKKSGAKLCISCHNNAFNGSASGFEVIHSIHTDGKLAKLILEEVKKTNFPIRRAFSRKSTLPSSVEQDYYYIIRLTYPQVETLIVEFGFMDNKDDFKMLTDPEWQKRLTSAVALAISKYASPLANNKTSILGESILRPSQLKSALKAANNQAILDIVDIYYNIAPIYGIKADLAFIQCLHETGWLKFTGVVKPHQNNFAGLGATGASNPGLSFTTISVGVEAHLQHLYAYASTKPLPTGRTLYNTRFALVIRGSAPNWEDLNGKWAVPGVGYGERIVELQKTILEKYLPNIPKNPPVIQPVHWAKHYHDELFDAGLLNTDHTSTLDEPASKAMVFALISRLRKELMNND</sequence>
<evidence type="ECO:0000313" key="4">
    <source>
        <dbReference type="Proteomes" id="UP000295504"/>
    </source>
</evidence>
<protein>
    <submittedName>
        <fullName evidence="3">N-acetylmuramoyl-L-alanine amidase</fullName>
    </submittedName>
</protein>
<comment type="caution">
    <text evidence="3">The sequence shown here is derived from an EMBL/GenBank/DDBJ whole genome shotgun (WGS) entry which is preliminary data.</text>
</comment>
<name>A0A4R2SXB8_9FIRM</name>